<dbReference type="GO" id="GO:0003677">
    <property type="term" value="F:DNA binding"/>
    <property type="evidence" value="ECO:0007669"/>
    <property type="project" value="UniProtKB-KW"/>
</dbReference>
<dbReference type="InterPro" id="IPR052511">
    <property type="entry name" value="ATP-dep_Helicase"/>
</dbReference>
<reference evidence="12" key="1">
    <citation type="submission" date="2019-12" db="EMBL/GenBank/DDBJ databases">
        <title>Whole genome sequencing of Haloarcula argentinensis strain pws5.</title>
        <authorList>
            <person name="Verma D.K."/>
            <person name="Gopal K."/>
            <person name="Prasad E.S."/>
        </authorList>
    </citation>
    <scope>NUCLEOTIDE SEQUENCE</scope>
    <source>
        <strain evidence="12">Pws5</strain>
    </source>
</reference>
<dbReference type="AlphaFoldDB" id="A0A847ULM0"/>
<keyword evidence="3" id="KW-0378">Hydrolase</keyword>
<proteinExistence type="inferred from homology"/>
<protein>
    <submittedName>
        <fullName evidence="12">ATP-dependent helicase</fullName>
    </submittedName>
</protein>
<evidence type="ECO:0000313" key="13">
    <source>
        <dbReference type="Proteomes" id="UP000641625"/>
    </source>
</evidence>
<dbReference type="InterPro" id="IPR017170">
    <property type="entry name" value="Lhr-like"/>
</dbReference>
<dbReference type="GO" id="GO:0140097">
    <property type="term" value="F:catalytic activity, acting on DNA"/>
    <property type="evidence" value="ECO:0007669"/>
    <property type="project" value="UniProtKB-ARBA"/>
</dbReference>
<dbReference type="CDD" id="cd18796">
    <property type="entry name" value="SF2_C_LHR"/>
    <property type="match status" value="1"/>
</dbReference>
<keyword evidence="6" id="KW-0238">DNA-binding</keyword>
<comment type="caution">
    <text evidence="12">The sequence shown here is derived from an EMBL/GenBank/DDBJ whole genome shotgun (WGS) entry which is preliminary data.</text>
</comment>
<dbReference type="RefSeq" id="WP_170096168.1">
    <property type="nucleotide sequence ID" value="NZ_WOWA01000003.1"/>
</dbReference>
<dbReference type="GO" id="GO:0006281">
    <property type="term" value="P:DNA repair"/>
    <property type="evidence" value="ECO:0007669"/>
    <property type="project" value="UniProtKB-KW"/>
</dbReference>
<evidence type="ECO:0000256" key="2">
    <source>
        <dbReference type="ARBA" id="ARBA00022763"/>
    </source>
</evidence>
<dbReference type="PROSITE" id="PS51192">
    <property type="entry name" value="HELICASE_ATP_BIND_1"/>
    <property type="match status" value="1"/>
</dbReference>
<accession>A0A847ULM0</accession>
<dbReference type="Pfam" id="PF08494">
    <property type="entry name" value="DEAD_assoc"/>
    <property type="match status" value="1"/>
</dbReference>
<dbReference type="GO" id="GO:0005524">
    <property type="term" value="F:ATP binding"/>
    <property type="evidence" value="ECO:0007669"/>
    <property type="project" value="UniProtKB-KW"/>
</dbReference>
<dbReference type="Proteomes" id="UP000641625">
    <property type="component" value="Unassembled WGS sequence"/>
</dbReference>
<keyword evidence="4 12" id="KW-0347">Helicase</keyword>
<comment type="similarity">
    <text evidence="9">Belongs to the Lhr helicase family. Lhr-Core subfamily.</text>
</comment>
<dbReference type="EMBL" id="WOWA01000003">
    <property type="protein sequence ID" value="NLV12561.1"/>
    <property type="molecule type" value="Genomic_DNA"/>
</dbReference>
<feature type="domain" description="Helicase C-terminal" evidence="11">
    <location>
        <begin position="293"/>
        <end position="448"/>
    </location>
</feature>
<feature type="domain" description="Helicase ATP-binding" evidence="10">
    <location>
        <begin position="61"/>
        <end position="254"/>
    </location>
</feature>
<evidence type="ECO:0000256" key="6">
    <source>
        <dbReference type="ARBA" id="ARBA00023125"/>
    </source>
</evidence>
<dbReference type="Gene3D" id="3.40.50.300">
    <property type="entry name" value="P-loop containing nucleotide triphosphate hydrolases"/>
    <property type="match status" value="2"/>
</dbReference>
<evidence type="ECO:0000259" key="11">
    <source>
        <dbReference type="PROSITE" id="PS51194"/>
    </source>
</evidence>
<organism evidence="12 13">
    <name type="scientific">Haloarcula argentinensis</name>
    <dbReference type="NCBI Taxonomy" id="43776"/>
    <lineage>
        <taxon>Archaea</taxon>
        <taxon>Methanobacteriati</taxon>
        <taxon>Methanobacteriota</taxon>
        <taxon>Stenosarchaea group</taxon>
        <taxon>Halobacteria</taxon>
        <taxon>Halobacteriales</taxon>
        <taxon>Haloarculaceae</taxon>
        <taxon>Haloarcula</taxon>
    </lineage>
</organism>
<dbReference type="PANTHER" id="PTHR47962">
    <property type="entry name" value="ATP-DEPENDENT HELICASE LHR-RELATED-RELATED"/>
    <property type="match status" value="1"/>
</dbReference>
<evidence type="ECO:0000256" key="5">
    <source>
        <dbReference type="ARBA" id="ARBA00022840"/>
    </source>
</evidence>
<dbReference type="PIRSF" id="PIRSF037307">
    <property type="entry name" value="Lhr-like_helic_prd"/>
    <property type="match status" value="1"/>
</dbReference>
<evidence type="ECO:0000256" key="7">
    <source>
        <dbReference type="ARBA" id="ARBA00023204"/>
    </source>
</evidence>
<dbReference type="InterPro" id="IPR013701">
    <property type="entry name" value="Lhr-like_DEAD/DEAH_assoc"/>
</dbReference>
<dbReference type="GO" id="GO:0016887">
    <property type="term" value="F:ATP hydrolysis activity"/>
    <property type="evidence" value="ECO:0007669"/>
    <property type="project" value="TreeGrafter"/>
</dbReference>
<dbReference type="InterPro" id="IPR014001">
    <property type="entry name" value="Helicase_ATP-bd"/>
</dbReference>
<dbReference type="NCBIfam" id="NF010338">
    <property type="entry name" value="PRK13767.1"/>
    <property type="match status" value="1"/>
</dbReference>
<dbReference type="SUPFAM" id="SSF52540">
    <property type="entry name" value="P-loop containing nucleoside triphosphate hydrolases"/>
    <property type="match status" value="1"/>
</dbReference>
<dbReference type="PANTHER" id="PTHR47962:SF6">
    <property type="entry name" value="LARGE HELICASE-RELATED PROTEIN"/>
    <property type="match status" value="1"/>
</dbReference>
<dbReference type="Pfam" id="PF19306">
    <property type="entry name" value="WHD_Lhr"/>
    <property type="match status" value="1"/>
</dbReference>
<dbReference type="InterPro" id="IPR011545">
    <property type="entry name" value="DEAD/DEAH_box_helicase_dom"/>
</dbReference>
<name>A0A847ULM0_HALAR</name>
<gene>
    <name evidence="12" type="ORF">GOC77_04610</name>
</gene>
<keyword evidence="8" id="KW-0413">Isomerase</keyword>
<keyword evidence="2" id="KW-0227">DNA damage</keyword>
<dbReference type="Pfam" id="PF00271">
    <property type="entry name" value="Helicase_C"/>
    <property type="match status" value="1"/>
</dbReference>
<dbReference type="PROSITE" id="PS51194">
    <property type="entry name" value="HELICASE_CTER"/>
    <property type="match status" value="1"/>
</dbReference>
<sequence length="916" mass="103360">MGGRERLAATDPGFDPEAVDIDDTEVLDRLAPVVQEWWVEQFGEFVPGNGGFFTPPQKEAIPLIHERENALICAPTGSGKTLASFTGIINELFGKAREDELENSVYCLYVSPLKSLANDIHRNLGQPLDGITAKLDERGEDVEIRHAIRHGDTSDSERQAMLETTPHILNTTPETLAILLNSPKFKQKLETIEYVIVDEIHSLAENKRGTHLSVSLERLEEMVEEPPTRIGCSATVEPLDTVAEFLVGREEPGGDPRDYEIVDTRFARDFDMELSCPADDLINTPRDIVTERFYTQLHDHIQSHTNTLVFTNTRSGAERVLHNLREKFDDYDESNSGCHHGSLSKERRRDIEESLKAGTLDVVTTSTSLELGIDMPHIDLVVQVGSPKSVAALLQRIGRAGHQLGETVEGRVIALDRDELVECAVMLEKAERGFVDRVFIPENAQDVATQQIYGMAINDVRPEETFKSVLRRAYPYRNYDDSDWEQLMRYLTADYPGMEDKNVYAKIWRDTNDAPDGEHHHEEYDVGEHLIGKRGRLARVIYMTNIGTIPDSFTCDVVTRSDDSWVGQLDESYLDTLEKGDVFVLGGDNFEYRYRRGSKVYVDRTAARPTVPSWFSERLPLSYDLGREILDFQSQLLDRLADGGMSEVRNWLRTFPVDENSVRAIARMFREQVAYAGPESVATTDRLVIEETLDHDEYERHYHVHSNYGRRFNDGFSRLLAYHIAREASANVQVAVADNGFTLSMPLNRKVDIVRIVGDLDPETAREDLRASLDGTDLLQRYFRINATRSLMILKRYKGYEKSASEQQVSSEMLLGFAEDLGDFAVVEETYREILEDKLNVAGIETVLRAIQNGDVDVVRTRVDSPSPRAFGLATLMASDVVLAEDESAVLQEFHQRVLNEIEDGNGEDSAVATDD</sequence>
<keyword evidence="7" id="KW-0234">DNA repair</keyword>
<evidence type="ECO:0000256" key="3">
    <source>
        <dbReference type="ARBA" id="ARBA00022801"/>
    </source>
</evidence>
<evidence type="ECO:0000256" key="1">
    <source>
        <dbReference type="ARBA" id="ARBA00022741"/>
    </source>
</evidence>
<dbReference type="InterPro" id="IPR045628">
    <property type="entry name" value="Lhr_WH_dom"/>
</dbReference>
<dbReference type="SMART" id="SM00490">
    <property type="entry name" value="HELICc"/>
    <property type="match status" value="1"/>
</dbReference>
<keyword evidence="5" id="KW-0067">ATP-binding</keyword>
<evidence type="ECO:0000256" key="8">
    <source>
        <dbReference type="ARBA" id="ARBA00023235"/>
    </source>
</evidence>
<dbReference type="CDD" id="cd17922">
    <property type="entry name" value="DEXHc_LHR-like"/>
    <property type="match status" value="1"/>
</dbReference>
<evidence type="ECO:0000256" key="4">
    <source>
        <dbReference type="ARBA" id="ARBA00022806"/>
    </source>
</evidence>
<evidence type="ECO:0000256" key="9">
    <source>
        <dbReference type="ARBA" id="ARBA00093467"/>
    </source>
</evidence>
<evidence type="ECO:0000259" key="10">
    <source>
        <dbReference type="PROSITE" id="PS51192"/>
    </source>
</evidence>
<evidence type="ECO:0000313" key="12">
    <source>
        <dbReference type="EMBL" id="NLV12561.1"/>
    </source>
</evidence>
<dbReference type="GO" id="GO:0004386">
    <property type="term" value="F:helicase activity"/>
    <property type="evidence" value="ECO:0007669"/>
    <property type="project" value="UniProtKB-KW"/>
</dbReference>
<dbReference type="Pfam" id="PF00270">
    <property type="entry name" value="DEAD"/>
    <property type="match status" value="1"/>
</dbReference>
<keyword evidence="1" id="KW-0547">Nucleotide-binding</keyword>
<dbReference type="SMART" id="SM00487">
    <property type="entry name" value="DEXDc"/>
    <property type="match status" value="1"/>
</dbReference>
<dbReference type="InterPro" id="IPR027417">
    <property type="entry name" value="P-loop_NTPase"/>
</dbReference>
<dbReference type="InterPro" id="IPR001650">
    <property type="entry name" value="Helicase_C-like"/>
</dbReference>